<dbReference type="PANTHER" id="PTHR47293:SF43">
    <property type="entry name" value="PENTATRICOPEPTIDE REPEAT-CONTAINING PROTEIN DWY1, CHLOROPLASTIC"/>
    <property type="match status" value="1"/>
</dbReference>
<dbReference type="SUPFAM" id="SSF51101">
    <property type="entry name" value="Mannose-binding lectins"/>
    <property type="match status" value="1"/>
</dbReference>
<dbReference type="Pfam" id="PF01419">
    <property type="entry name" value="Jacalin"/>
    <property type="match status" value="1"/>
</dbReference>
<gene>
    <name evidence="2" type="ORF">GFSPODELE1_LOCUS5908</name>
</gene>
<dbReference type="PANTHER" id="PTHR47293">
    <property type="entry name" value="JACALIN-RELATED LECTIN 3"/>
    <property type="match status" value="1"/>
</dbReference>
<dbReference type="Gene3D" id="2.100.10.30">
    <property type="entry name" value="Jacalin-like lectin domain"/>
    <property type="match status" value="1"/>
</dbReference>
<dbReference type="InterPro" id="IPR001229">
    <property type="entry name" value="Jacalin-like_lectin_dom"/>
</dbReference>
<protein>
    <recommendedName>
        <fullName evidence="1">Jacalin-type lectin domain-containing protein</fullName>
    </recommendedName>
</protein>
<evidence type="ECO:0000313" key="2">
    <source>
        <dbReference type="EMBL" id="CAL1706512.1"/>
    </source>
</evidence>
<dbReference type="EMBL" id="OZ037947">
    <property type="protein sequence ID" value="CAL1706512.1"/>
    <property type="molecule type" value="Genomic_DNA"/>
</dbReference>
<proteinExistence type="predicted"/>
<reference evidence="3" key="1">
    <citation type="submission" date="2024-04" db="EMBL/GenBank/DDBJ databases">
        <authorList>
            <person name="Shaw F."/>
            <person name="Minotto A."/>
        </authorList>
    </citation>
    <scope>NUCLEOTIDE SEQUENCE [LARGE SCALE GENOMIC DNA]</scope>
</reference>
<sequence length="167" mass="17873">MSDITQTPLYGSAQGDAFDDIKSVAGWPATQSINKISQIVVRYGNIVDNITITYARTGGVAPETQSHGGTGGNATTITLSDTEFLIGVYGQSGFVRNDYGPSSIFKLQFVILDKATGSVRLEGPFVNAHTGTPFAATGEVIGIAGYDRQSTSRPQRYLQSLSFYFDD</sequence>
<accession>A0ABP1DIN9</accession>
<organism evidence="2 3">
    <name type="scientific">Somion occarium</name>
    <dbReference type="NCBI Taxonomy" id="3059160"/>
    <lineage>
        <taxon>Eukaryota</taxon>
        <taxon>Fungi</taxon>
        <taxon>Dikarya</taxon>
        <taxon>Basidiomycota</taxon>
        <taxon>Agaricomycotina</taxon>
        <taxon>Agaricomycetes</taxon>
        <taxon>Polyporales</taxon>
        <taxon>Cerrenaceae</taxon>
        <taxon>Somion</taxon>
    </lineage>
</organism>
<evidence type="ECO:0000313" key="3">
    <source>
        <dbReference type="Proteomes" id="UP001497453"/>
    </source>
</evidence>
<dbReference type="Proteomes" id="UP001497453">
    <property type="component" value="Chromosome 4"/>
</dbReference>
<dbReference type="InterPro" id="IPR036404">
    <property type="entry name" value="Jacalin-like_lectin_dom_sf"/>
</dbReference>
<feature type="domain" description="Jacalin-type lectin" evidence="1">
    <location>
        <begin position="10"/>
        <end position="147"/>
    </location>
</feature>
<name>A0ABP1DIN9_9APHY</name>
<keyword evidence="3" id="KW-1185">Reference proteome</keyword>
<evidence type="ECO:0000259" key="1">
    <source>
        <dbReference type="Pfam" id="PF01419"/>
    </source>
</evidence>